<feature type="domain" description="Metallo-beta-lactamase" evidence="2">
    <location>
        <begin position="22"/>
        <end position="218"/>
    </location>
</feature>
<evidence type="ECO:0000256" key="1">
    <source>
        <dbReference type="ARBA" id="ARBA00022723"/>
    </source>
</evidence>
<dbReference type="SUPFAM" id="SSF56281">
    <property type="entry name" value="Metallo-hydrolase/oxidoreductase"/>
    <property type="match status" value="1"/>
</dbReference>
<dbReference type="Proteomes" id="UP000253501">
    <property type="component" value="Unassembled WGS sequence"/>
</dbReference>
<accession>A0A367PBP5</accession>
<dbReference type="GO" id="GO:0006749">
    <property type="term" value="P:glutathione metabolic process"/>
    <property type="evidence" value="ECO:0007669"/>
    <property type="project" value="InterPro"/>
</dbReference>
<dbReference type="Gene3D" id="3.60.15.10">
    <property type="entry name" value="Ribonuclease Z/Hydroxyacylglutathione hydrolase-like"/>
    <property type="match status" value="1"/>
</dbReference>
<dbReference type="SMART" id="SM00849">
    <property type="entry name" value="Lactamase_B"/>
    <property type="match status" value="1"/>
</dbReference>
<dbReference type="PANTHER" id="PTHR43084:SF1">
    <property type="entry name" value="PERSULFIDE DIOXYGENASE ETHE1, MITOCHONDRIAL"/>
    <property type="match status" value="1"/>
</dbReference>
<dbReference type="CDD" id="cd07724">
    <property type="entry name" value="POD-like_MBL-fold"/>
    <property type="match status" value="1"/>
</dbReference>
<reference evidence="3 4" key="1">
    <citation type="submission" date="2018-04" db="EMBL/GenBank/DDBJ databases">
        <title>Cupriavidus necator CR12 genome sequencing and assembly.</title>
        <authorList>
            <person name="Ben Fekih I."/>
            <person name="Mazhar H.S."/>
            <person name="Bello S.K."/>
            <person name="Rensing C."/>
        </authorList>
    </citation>
    <scope>NUCLEOTIDE SEQUENCE [LARGE SCALE GENOMIC DNA]</scope>
    <source>
        <strain evidence="3 4">CR12</strain>
    </source>
</reference>
<comment type="caution">
    <text evidence="3">The sequence shown here is derived from an EMBL/GenBank/DDBJ whole genome shotgun (WGS) entry which is preliminary data.</text>
</comment>
<dbReference type="GO" id="GO:0046872">
    <property type="term" value="F:metal ion binding"/>
    <property type="evidence" value="ECO:0007669"/>
    <property type="project" value="UniProtKB-KW"/>
</dbReference>
<dbReference type="GO" id="GO:0070813">
    <property type="term" value="P:hydrogen sulfide metabolic process"/>
    <property type="evidence" value="ECO:0007669"/>
    <property type="project" value="TreeGrafter"/>
</dbReference>
<dbReference type="PANTHER" id="PTHR43084">
    <property type="entry name" value="PERSULFIDE DIOXYGENASE ETHE1"/>
    <property type="match status" value="1"/>
</dbReference>
<dbReference type="GO" id="GO:0016787">
    <property type="term" value="F:hydrolase activity"/>
    <property type="evidence" value="ECO:0007669"/>
    <property type="project" value="UniProtKB-KW"/>
</dbReference>
<evidence type="ECO:0000313" key="4">
    <source>
        <dbReference type="Proteomes" id="UP000253501"/>
    </source>
</evidence>
<dbReference type="InterPro" id="IPR001279">
    <property type="entry name" value="Metallo-B-lactamas"/>
</dbReference>
<dbReference type="InterPro" id="IPR036866">
    <property type="entry name" value="RibonucZ/Hydroxyglut_hydro"/>
</dbReference>
<sequence length="300" mass="32788">MTPAQNSSSSMEVDAFFDPDTGTLSYILLDSSSRQCALIDSVLDYDPRSGRTRTTSADRLVARVQELDATVQWILESHVHADHLSAAPYLKRRLGGQTAIGNQITTVQKVFGKLFNAGPEFSREGCQFDRLLNDGDTFAIGSLQARAMHTPGHTPACMTYVISDSDGQEMAAFVGDTLFMPDYGTARCDFPGGDAGTLYRSIGKLLSLPPETCLYMCHDYKPGGRELRYVTTVADERANNIHVGDGIPEQEFVAMREARDATLPMPALILPSVQVNMRAGEFPTPESNGVRYLKIPLDAP</sequence>
<dbReference type="GO" id="GO:0050313">
    <property type="term" value="F:sulfur dioxygenase activity"/>
    <property type="evidence" value="ECO:0007669"/>
    <property type="project" value="InterPro"/>
</dbReference>
<dbReference type="InterPro" id="IPR051682">
    <property type="entry name" value="Mito_Persulfide_Diox"/>
</dbReference>
<name>A0A367PBP5_CUPNE</name>
<evidence type="ECO:0000259" key="2">
    <source>
        <dbReference type="SMART" id="SM00849"/>
    </source>
</evidence>
<dbReference type="AlphaFoldDB" id="A0A367PBP5"/>
<dbReference type="InterPro" id="IPR044528">
    <property type="entry name" value="POD-like_MBL-fold"/>
</dbReference>
<keyword evidence="1" id="KW-0479">Metal-binding</keyword>
<gene>
    <name evidence="3" type="ORF">DDK22_27330</name>
</gene>
<protein>
    <submittedName>
        <fullName evidence="3">MBL fold metallo-hydrolase</fullName>
    </submittedName>
</protein>
<evidence type="ECO:0000313" key="3">
    <source>
        <dbReference type="EMBL" id="RCJ05292.1"/>
    </source>
</evidence>
<proteinExistence type="predicted"/>
<keyword evidence="3" id="KW-0378">Hydrolase</keyword>
<dbReference type="Pfam" id="PF00753">
    <property type="entry name" value="Lactamase_B"/>
    <property type="match status" value="1"/>
</dbReference>
<organism evidence="3 4">
    <name type="scientific">Cupriavidus necator</name>
    <name type="common">Alcaligenes eutrophus</name>
    <name type="synonym">Ralstonia eutropha</name>
    <dbReference type="NCBI Taxonomy" id="106590"/>
    <lineage>
        <taxon>Bacteria</taxon>
        <taxon>Pseudomonadati</taxon>
        <taxon>Pseudomonadota</taxon>
        <taxon>Betaproteobacteria</taxon>
        <taxon>Burkholderiales</taxon>
        <taxon>Burkholderiaceae</taxon>
        <taxon>Cupriavidus</taxon>
    </lineage>
</organism>
<dbReference type="EMBL" id="QDHA01000077">
    <property type="protein sequence ID" value="RCJ05292.1"/>
    <property type="molecule type" value="Genomic_DNA"/>
</dbReference>